<proteinExistence type="predicted"/>
<name>A0ABP5DXG3_9MICO</name>
<evidence type="ECO:0000313" key="3">
    <source>
        <dbReference type="EMBL" id="GAA1988041.1"/>
    </source>
</evidence>
<evidence type="ECO:0008006" key="5">
    <source>
        <dbReference type="Google" id="ProtNLM"/>
    </source>
</evidence>
<protein>
    <recommendedName>
        <fullName evidence="5">DUF485 domain-containing protein</fullName>
    </recommendedName>
</protein>
<gene>
    <name evidence="3" type="ORF">GCM10009817_32000</name>
</gene>
<dbReference type="EMBL" id="BAAAPU010000009">
    <property type="protein sequence ID" value="GAA1988041.1"/>
    <property type="molecule type" value="Genomic_DNA"/>
</dbReference>
<evidence type="ECO:0000256" key="1">
    <source>
        <dbReference type="SAM" id="MobiDB-lite"/>
    </source>
</evidence>
<dbReference type="Proteomes" id="UP001500013">
    <property type="component" value="Unassembled WGS sequence"/>
</dbReference>
<sequence length="136" mass="14728">MSAADRPVPDDPTGARAGARVRVTSPRTSAARTRSVSIASEIDEQTRLGEVYISSLMRSQLRLAVVVLAVLASTLGLLPLAFRAVPAVAEIRLLGVPLPWLLLTVAAFSEIILLGWFYVRRSERNEADFSDLLAGR</sequence>
<dbReference type="RefSeq" id="WP_344064734.1">
    <property type="nucleotide sequence ID" value="NZ_BAAAPU010000009.1"/>
</dbReference>
<feature type="transmembrane region" description="Helical" evidence="2">
    <location>
        <begin position="97"/>
        <end position="119"/>
    </location>
</feature>
<keyword evidence="2" id="KW-0812">Transmembrane</keyword>
<organism evidence="3 4">
    <name type="scientific">Terrabacter lapilli</name>
    <dbReference type="NCBI Taxonomy" id="436231"/>
    <lineage>
        <taxon>Bacteria</taxon>
        <taxon>Bacillati</taxon>
        <taxon>Actinomycetota</taxon>
        <taxon>Actinomycetes</taxon>
        <taxon>Micrococcales</taxon>
        <taxon>Intrasporangiaceae</taxon>
        <taxon>Terrabacter</taxon>
    </lineage>
</organism>
<accession>A0ABP5DXG3</accession>
<keyword evidence="4" id="KW-1185">Reference proteome</keyword>
<feature type="transmembrane region" description="Helical" evidence="2">
    <location>
        <begin position="63"/>
        <end position="85"/>
    </location>
</feature>
<evidence type="ECO:0000256" key="2">
    <source>
        <dbReference type="SAM" id="Phobius"/>
    </source>
</evidence>
<reference evidence="4" key="1">
    <citation type="journal article" date="2019" name="Int. J. Syst. Evol. Microbiol.">
        <title>The Global Catalogue of Microorganisms (GCM) 10K type strain sequencing project: providing services to taxonomists for standard genome sequencing and annotation.</title>
        <authorList>
            <consortium name="The Broad Institute Genomics Platform"/>
            <consortium name="The Broad Institute Genome Sequencing Center for Infectious Disease"/>
            <person name="Wu L."/>
            <person name="Ma J."/>
        </authorList>
    </citation>
    <scope>NUCLEOTIDE SEQUENCE [LARGE SCALE GENOMIC DNA]</scope>
    <source>
        <strain evidence="4">JCM 15628</strain>
    </source>
</reference>
<evidence type="ECO:0000313" key="4">
    <source>
        <dbReference type="Proteomes" id="UP001500013"/>
    </source>
</evidence>
<keyword evidence="2" id="KW-0472">Membrane</keyword>
<keyword evidence="2" id="KW-1133">Transmembrane helix</keyword>
<comment type="caution">
    <text evidence="3">The sequence shown here is derived from an EMBL/GenBank/DDBJ whole genome shotgun (WGS) entry which is preliminary data.</text>
</comment>
<feature type="region of interest" description="Disordered" evidence="1">
    <location>
        <begin position="1"/>
        <end position="30"/>
    </location>
</feature>